<keyword evidence="4" id="KW-1185">Reference proteome</keyword>
<dbReference type="EMBL" id="RHGB01000013">
    <property type="protein sequence ID" value="RNL61412.1"/>
    <property type="molecule type" value="Genomic_DNA"/>
</dbReference>
<reference evidence="3 4" key="1">
    <citation type="submission" date="2018-10" db="EMBL/GenBank/DDBJ databases">
        <title>Draft genome sequence of Zhongshania sp. DSW25-10.</title>
        <authorList>
            <person name="Oh J."/>
        </authorList>
    </citation>
    <scope>NUCLEOTIDE SEQUENCE [LARGE SCALE GENOMIC DNA]</scope>
    <source>
        <strain evidence="3 4">DSW25-10</strain>
    </source>
</reference>
<evidence type="ECO:0000313" key="4">
    <source>
        <dbReference type="Proteomes" id="UP000274695"/>
    </source>
</evidence>
<evidence type="ECO:0000259" key="2">
    <source>
        <dbReference type="PROSITE" id="PS51857"/>
    </source>
</evidence>
<dbReference type="Pfam" id="PF00313">
    <property type="entry name" value="CSD"/>
    <property type="match status" value="1"/>
</dbReference>
<dbReference type="InterPro" id="IPR002059">
    <property type="entry name" value="CSP_DNA-bd"/>
</dbReference>
<name>A0ABX9W0M9_9GAMM</name>
<keyword evidence="1" id="KW-0812">Transmembrane</keyword>
<gene>
    <name evidence="3" type="ORF">D0911_12195</name>
</gene>
<dbReference type="RefSeq" id="WP_123182828.1">
    <property type="nucleotide sequence ID" value="NZ_RHGB01000013.1"/>
</dbReference>
<dbReference type="Proteomes" id="UP000274695">
    <property type="component" value="Unassembled WGS sequence"/>
</dbReference>
<evidence type="ECO:0000313" key="3">
    <source>
        <dbReference type="EMBL" id="RNL61412.1"/>
    </source>
</evidence>
<keyword evidence="1" id="KW-1133">Transmembrane helix</keyword>
<dbReference type="InterPro" id="IPR012340">
    <property type="entry name" value="NA-bd_OB-fold"/>
</dbReference>
<feature type="domain" description="CSD" evidence="2">
    <location>
        <begin position="1"/>
        <end position="65"/>
    </location>
</feature>
<dbReference type="Gene3D" id="2.40.50.140">
    <property type="entry name" value="Nucleic acid-binding proteins"/>
    <property type="match status" value="1"/>
</dbReference>
<protein>
    <submittedName>
        <fullName evidence="3">Cold shock domain-containing protein</fullName>
    </submittedName>
</protein>
<dbReference type="PROSITE" id="PS51857">
    <property type="entry name" value="CSD_2"/>
    <property type="match status" value="1"/>
</dbReference>
<comment type="caution">
    <text evidence="3">The sequence shown here is derived from an EMBL/GenBank/DDBJ whole genome shotgun (WGS) entry which is preliminary data.</text>
</comment>
<keyword evidence="1" id="KW-0472">Membrane</keyword>
<organism evidence="3 4">
    <name type="scientific">Zhongshania marina</name>
    <dbReference type="NCBI Taxonomy" id="2304603"/>
    <lineage>
        <taxon>Bacteria</taxon>
        <taxon>Pseudomonadati</taxon>
        <taxon>Pseudomonadota</taxon>
        <taxon>Gammaproteobacteria</taxon>
        <taxon>Cellvibrionales</taxon>
        <taxon>Spongiibacteraceae</taxon>
        <taxon>Zhongshania</taxon>
    </lineage>
</organism>
<evidence type="ECO:0000256" key="1">
    <source>
        <dbReference type="SAM" id="Phobius"/>
    </source>
</evidence>
<dbReference type="SUPFAM" id="SSF50249">
    <property type="entry name" value="Nucleic acid-binding proteins"/>
    <property type="match status" value="1"/>
</dbReference>
<accession>A0ABX9W0M9</accession>
<proteinExistence type="predicted"/>
<sequence>MPRGQVKSFSAQKGYGFIADSNESYFFHVKDLPKDLNPDEVKRGVMFGFDDVPGPKGMQAKRLVKIEQATVLQPCTDHIVRRESTPKHGEIILRISAKSPFYKDPQECRDALINGAKRAGCNAVLSLTVKRQTWSRGNYRHTMHWADGDLCLVAEPQPCKASDKAMLTAKLEQSVAEIEKSTKALVDKYNSKRFWQKFPWGLIIFMFIVVGFVVVSS</sequence>
<feature type="transmembrane region" description="Helical" evidence="1">
    <location>
        <begin position="198"/>
        <end position="215"/>
    </location>
</feature>